<organism evidence="3 4">
    <name type="scientific">Chelatococcus reniformis</name>
    <dbReference type="NCBI Taxonomy" id="1494448"/>
    <lineage>
        <taxon>Bacteria</taxon>
        <taxon>Pseudomonadati</taxon>
        <taxon>Pseudomonadota</taxon>
        <taxon>Alphaproteobacteria</taxon>
        <taxon>Hyphomicrobiales</taxon>
        <taxon>Chelatococcaceae</taxon>
        <taxon>Chelatococcus</taxon>
    </lineage>
</organism>
<dbReference type="SUPFAM" id="SSF53850">
    <property type="entry name" value="Periplasmic binding protein-like II"/>
    <property type="match status" value="1"/>
</dbReference>
<proteinExistence type="predicted"/>
<gene>
    <name evidence="3" type="ORF">GCM10010994_43510</name>
</gene>
<dbReference type="Proteomes" id="UP000637002">
    <property type="component" value="Unassembled WGS sequence"/>
</dbReference>
<dbReference type="EMBL" id="BMGG01000008">
    <property type="protein sequence ID" value="GGC80799.1"/>
    <property type="molecule type" value="Genomic_DNA"/>
</dbReference>
<reference evidence="3" key="1">
    <citation type="journal article" date="2014" name="Int. J. Syst. Evol. Microbiol.">
        <title>Complete genome sequence of Corynebacterium casei LMG S-19264T (=DSM 44701T), isolated from a smear-ripened cheese.</title>
        <authorList>
            <consortium name="US DOE Joint Genome Institute (JGI-PGF)"/>
            <person name="Walter F."/>
            <person name="Albersmeier A."/>
            <person name="Kalinowski J."/>
            <person name="Ruckert C."/>
        </authorList>
    </citation>
    <scope>NUCLEOTIDE SEQUENCE</scope>
    <source>
        <strain evidence="3">CGMCC 1.12919</strain>
    </source>
</reference>
<reference evidence="3" key="2">
    <citation type="submission" date="2020-09" db="EMBL/GenBank/DDBJ databases">
        <authorList>
            <person name="Sun Q."/>
            <person name="Zhou Y."/>
        </authorList>
    </citation>
    <scope>NUCLEOTIDE SEQUENCE</scope>
    <source>
        <strain evidence="3">CGMCC 1.12919</strain>
    </source>
</reference>
<evidence type="ECO:0000313" key="3">
    <source>
        <dbReference type="EMBL" id="GGC80799.1"/>
    </source>
</evidence>
<evidence type="ECO:0008006" key="5">
    <source>
        <dbReference type="Google" id="ProtNLM"/>
    </source>
</evidence>
<dbReference type="AlphaFoldDB" id="A0A916UNM3"/>
<dbReference type="PANTHER" id="PTHR30222:SF17">
    <property type="entry name" value="SPERMIDINE_PUTRESCINE-BINDING PERIPLASMIC PROTEIN"/>
    <property type="match status" value="1"/>
</dbReference>
<evidence type="ECO:0000256" key="2">
    <source>
        <dbReference type="SAM" id="MobiDB-lite"/>
    </source>
</evidence>
<feature type="region of interest" description="Disordered" evidence="2">
    <location>
        <begin position="1"/>
        <end position="42"/>
    </location>
</feature>
<keyword evidence="1" id="KW-0732">Signal</keyword>
<comment type="caution">
    <text evidence="3">The sequence shown here is derived from an EMBL/GenBank/DDBJ whole genome shotgun (WGS) entry which is preliminary data.</text>
</comment>
<name>A0A916UNM3_9HYPH</name>
<dbReference type="Gene3D" id="3.40.190.10">
    <property type="entry name" value="Periplasmic binding protein-like II"/>
    <property type="match status" value="1"/>
</dbReference>
<evidence type="ECO:0000313" key="4">
    <source>
        <dbReference type="Proteomes" id="UP000637002"/>
    </source>
</evidence>
<accession>A0A916UNM3</accession>
<sequence>MGGADESDVGDPWPDGGHGRAAATVRPVASAEAGPSAPAVRTSGRPRLRVLGTEITLLDEIRRRAEADLGIDIVFETHEFLTAQHRAATSPESYDVYDQCFHNLDIVWYWRAIQPIDLKRIARWDEVSDLSKTGRINPSARIGRGDAPVTKLFVQPGQALGPTPSRWISMLPTVHNLDSFAFRPDIVNGDTAQIASWGALLDVRWHGRAALVDEPAIGIFDAALAAQALGEVRFDDIGNLSIAEIDRLIHVLAQRRKAGHFQGFWRTTIEAADLMANGGTVIQSMWSPGITALGRMGVAVAEAVPKEGYRAWHGGLCVSNRLSGRALDIAYTYLNWWLDGWAGAVVSRHGYYMSVPGRVKDHLTPAEWAYWYDGEPTPVDLPGPDGAVTVKAGASRSGGSYWQRASSIAVWNTTMDEHNYLVRRWTQLVGR</sequence>
<protein>
    <recommendedName>
        <fullName evidence="5">Signal peptide prediction</fullName>
    </recommendedName>
</protein>
<evidence type="ECO:0000256" key="1">
    <source>
        <dbReference type="ARBA" id="ARBA00022729"/>
    </source>
</evidence>
<keyword evidence="4" id="KW-1185">Reference proteome</keyword>
<dbReference type="PANTHER" id="PTHR30222">
    <property type="entry name" value="SPERMIDINE/PUTRESCINE-BINDING PERIPLASMIC PROTEIN"/>
    <property type="match status" value="1"/>
</dbReference>